<protein>
    <recommendedName>
        <fullName evidence="5">Centrosomal protein of 70 kDa</fullName>
    </recommendedName>
</protein>
<feature type="compositionally biased region" description="Low complexity" evidence="1">
    <location>
        <begin position="124"/>
        <end position="142"/>
    </location>
</feature>
<dbReference type="Proteomes" id="UP000285712">
    <property type="component" value="Unassembled WGS sequence"/>
</dbReference>
<dbReference type="AlphaFoldDB" id="A0A3R7AJC9"/>
<dbReference type="VEuPathDB" id="FungiDB:H257_17190"/>
<comment type="caution">
    <text evidence="2">The sequence shown here is derived from an EMBL/GenBank/DDBJ whole genome shotgun (WGS) entry which is preliminary data.</text>
</comment>
<sequence>MNSTSLSDLDVDHTSSASVDRFLLEHGIEFSSSSMEEEKETSFSLQLTDSRLERDEPLTLDDFSPMRPSEATRLSNSEGRSSRDQERGAYPSSVLRDDTTSARAPSTSIPFEQSRDEPSAGMVASRLSTPSSSKSRRPSTASVVHDQGNDSNSTEASAVHPSKSSDSAWRPLNSLLAQHGFSPVELVPTATGLLPKMDALYGVVHDLISQLERRGQIIQDLVLDSDINAKKQTKVETSLASSGKHVANVTDALERSQLEVQSLKVHFIPSN</sequence>
<evidence type="ECO:0000313" key="3">
    <source>
        <dbReference type="EMBL" id="RHZ16969.1"/>
    </source>
</evidence>
<evidence type="ECO:0000313" key="4">
    <source>
        <dbReference type="Proteomes" id="UP000285430"/>
    </source>
</evidence>
<dbReference type="EMBL" id="QUTH01003845">
    <property type="protein sequence ID" value="RHZ16969.1"/>
    <property type="molecule type" value="Genomic_DNA"/>
</dbReference>
<reference evidence="2 4" key="1">
    <citation type="submission" date="2018-08" db="EMBL/GenBank/DDBJ databases">
        <title>Aphanomyces genome sequencing and annotation.</title>
        <authorList>
            <person name="Minardi D."/>
            <person name="Oidtmann B."/>
            <person name="Van Der Giezen M."/>
            <person name="Studholme D.J."/>
        </authorList>
    </citation>
    <scope>NUCLEOTIDE SEQUENCE [LARGE SCALE GENOMIC DNA]</scope>
    <source>
        <strain evidence="3 4">Da</strain>
        <strain evidence="2">Sv</strain>
    </source>
</reference>
<evidence type="ECO:0008006" key="5">
    <source>
        <dbReference type="Google" id="ProtNLM"/>
    </source>
</evidence>
<organism evidence="2">
    <name type="scientific">Aphanomyces astaci</name>
    <name type="common">Crayfish plague agent</name>
    <dbReference type="NCBI Taxonomy" id="112090"/>
    <lineage>
        <taxon>Eukaryota</taxon>
        <taxon>Sar</taxon>
        <taxon>Stramenopiles</taxon>
        <taxon>Oomycota</taxon>
        <taxon>Saprolegniomycetes</taxon>
        <taxon>Saprolegniales</taxon>
        <taxon>Verrucalvaceae</taxon>
        <taxon>Aphanomyces</taxon>
    </lineage>
</organism>
<feature type="compositionally biased region" description="Polar residues" evidence="1">
    <location>
        <begin position="149"/>
        <end position="167"/>
    </location>
</feature>
<accession>A0A3R7AJC9</accession>
<gene>
    <name evidence="2" type="ORF">DYB35_010887</name>
    <name evidence="3" type="ORF">DYB37_011444</name>
</gene>
<feature type="compositionally biased region" description="Polar residues" evidence="1">
    <location>
        <begin position="101"/>
        <end position="111"/>
    </location>
</feature>
<dbReference type="Proteomes" id="UP000285430">
    <property type="component" value="Unassembled WGS sequence"/>
</dbReference>
<evidence type="ECO:0000313" key="2">
    <source>
        <dbReference type="EMBL" id="RHY97391.1"/>
    </source>
</evidence>
<evidence type="ECO:0000256" key="1">
    <source>
        <dbReference type="SAM" id="MobiDB-lite"/>
    </source>
</evidence>
<dbReference type="EMBL" id="QUTG01002171">
    <property type="protein sequence ID" value="RHY97391.1"/>
    <property type="molecule type" value="Genomic_DNA"/>
</dbReference>
<proteinExistence type="predicted"/>
<name>A0A3R7AJC9_APHAT</name>
<feature type="region of interest" description="Disordered" evidence="1">
    <location>
        <begin position="30"/>
        <end position="167"/>
    </location>
</feature>